<feature type="transmembrane region" description="Helical" evidence="8">
    <location>
        <begin position="198"/>
        <end position="217"/>
    </location>
</feature>
<evidence type="ECO:0000256" key="2">
    <source>
        <dbReference type="ARBA" id="ARBA00006595"/>
    </source>
</evidence>
<keyword evidence="4 8" id="KW-0812">Transmembrane</keyword>
<comment type="similarity">
    <text evidence="2">Belongs to the SLC43A transporter (TC 2.A.1.44) family.</text>
</comment>
<evidence type="ECO:0000256" key="8">
    <source>
        <dbReference type="SAM" id="Phobius"/>
    </source>
</evidence>
<evidence type="ECO:0000256" key="7">
    <source>
        <dbReference type="ARBA" id="ARBA00023136"/>
    </source>
</evidence>
<evidence type="ECO:0000256" key="4">
    <source>
        <dbReference type="ARBA" id="ARBA00022692"/>
    </source>
</evidence>
<dbReference type="SUPFAM" id="SSF103473">
    <property type="entry name" value="MFS general substrate transporter"/>
    <property type="match status" value="1"/>
</dbReference>
<keyword evidence="11" id="KW-1185">Reference proteome</keyword>
<feature type="transmembrane region" description="Helical" evidence="8">
    <location>
        <begin position="279"/>
        <end position="301"/>
    </location>
</feature>
<comment type="caution">
    <text evidence="10">The sequence shown here is derived from an EMBL/GenBank/DDBJ whole genome shotgun (WGS) entry which is preliminary data.</text>
</comment>
<evidence type="ECO:0000256" key="9">
    <source>
        <dbReference type="SAM" id="SignalP"/>
    </source>
</evidence>
<evidence type="ECO:0000256" key="6">
    <source>
        <dbReference type="ARBA" id="ARBA00022989"/>
    </source>
</evidence>
<feature type="non-terminal residue" evidence="10">
    <location>
        <position position="1"/>
    </location>
</feature>
<feature type="transmembrane region" description="Helical" evidence="8">
    <location>
        <begin position="313"/>
        <end position="332"/>
    </location>
</feature>
<evidence type="ECO:0000313" key="11">
    <source>
        <dbReference type="Proteomes" id="UP000243217"/>
    </source>
</evidence>
<feature type="signal peptide" evidence="9">
    <location>
        <begin position="1"/>
        <end position="17"/>
    </location>
</feature>
<dbReference type="InterPro" id="IPR052599">
    <property type="entry name" value="SLC43A_AATransporter"/>
</dbReference>
<comment type="subcellular location">
    <subcellularLocation>
        <location evidence="1">Membrane</location>
        <topology evidence="1">Multi-pass membrane protein</topology>
    </subcellularLocation>
</comment>
<feature type="transmembrane region" description="Helical" evidence="8">
    <location>
        <begin position="249"/>
        <end position="267"/>
    </location>
</feature>
<sequence>IGIVITIAFVLLALSDSKSFDAFVYGYCLIGISGGTTLLTSLRSGFVIMEWQTAIFAGINCLFDASTVMTSLLYEIHNATGISRKGLLLGYAVIAALTYIALVVLWGIIERQETKSSNTRLTESISTPVVNDAQSLSYTTLEEVPLNKAQLKTQMSSFEFRYLFLFASLHNLQSSFYFGRVNQTLTNYMDTTQVYTKVFGWILPVGFVFIPVINILVNRFGLPCSMLTSTVLSIVYQGTSMIPLLQLQILKFIIFVVFRAIFYANIASCGAKTFGYANLGTILGAIYTSAAVIALLEIPTAKYANTSKTGWNLMYGISLALSVCMIPAIEVYRRRFYKS</sequence>
<keyword evidence="7 8" id="KW-0472">Membrane</keyword>
<reference evidence="10 11" key="1">
    <citation type="journal article" date="2014" name="Genome Biol. Evol.">
        <title>The secreted proteins of Achlya hypogyna and Thraustotheca clavata identify the ancestral oomycete secretome and reveal gene acquisitions by horizontal gene transfer.</title>
        <authorList>
            <person name="Misner I."/>
            <person name="Blouin N."/>
            <person name="Leonard G."/>
            <person name="Richards T.A."/>
            <person name="Lane C.E."/>
        </authorList>
    </citation>
    <scope>NUCLEOTIDE SEQUENCE [LARGE SCALE GENOMIC DNA]</scope>
    <source>
        <strain evidence="10 11">ATCC 34112</strain>
    </source>
</reference>
<protein>
    <recommendedName>
        <fullName evidence="12">Major Facilitator Superfamily (MFS)</fullName>
    </recommendedName>
</protein>
<feature type="transmembrane region" description="Helical" evidence="8">
    <location>
        <begin position="22"/>
        <end position="42"/>
    </location>
</feature>
<keyword evidence="3" id="KW-0813">Transport</keyword>
<dbReference type="Proteomes" id="UP000243217">
    <property type="component" value="Unassembled WGS sequence"/>
</dbReference>
<dbReference type="AlphaFoldDB" id="A0A1V9ZQK5"/>
<evidence type="ECO:0008006" key="12">
    <source>
        <dbReference type="Google" id="ProtNLM"/>
    </source>
</evidence>
<feature type="transmembrane region" description="Helical" evidence="8">
    <location>
        <begin position="86"/>
        <end position="109"/>
    </location>
</feature>
<evidence type="ECO:0000256" key="3">
    <source>
        <dbReference type="ARBA" id="ARBA00022448"/>
    </source>
</evidence>
<dbReference type="OrthoDB" id="67269at2759"/>
<keyword evidence="5" id="KW-0029">Amino-acid transport</keyword>
<dbReference type="GO" id="GO:0016020">
    <property type="term" value="C:membrane"/>
    <property type="evidence" value="ECO:0007669"/>
    <property type="project" value="UniProtKB-SubCell"/>
</dbReference>
<dbReference type="PANTHER" id="PTHR20772">
    <property type="entry name" value="PROTEIN FMP42"/>
    <property type="match status" value="1"/>
</dbReference>
<evidence type="ECO:0000256" key="1">
    <source>
        <dbReference type="ARBA" id="ARBA00004141"/>
    </source>
</evidence>
<dbReference type="GO" id="GO:0006865">
    <property type="term" value="P:amino acid transport"/>
    <property type="evidence" value="ECO:0007669"/>
    <property type="project" value="UniProtKB-KW"/>
</dbReference>
<accession>A0A1V9ZQK5</accession>
<evidence type="ECO:0000256" key="5">
    <source>
        <dbReference type="ARBA" id="ARBA00022970"/>
    </source>
</evidence>
<evidence type="ECO:0000313" key="10">
    <source>
        <dbReference type="EMBL" id="OQS00259.1"/>
    </source>
</evidence>
<dbReference type="STRING" id="74557.A0A1V9ZQK5"/>
<keyword evidence="9" id="KW-0732">Signal</keyword>
<organism evidence="10 11">
    <name type="scientific">Thraustotheca clavata</name>
    <dbReference type="NCBI Taxonomy" id="74557"/>
    <lineage>
        <taxon>Eukaryota</taxon>
        <taxon>Sar</taxon>
        <taxon>Stramenopiles</taxon>
        <taxon>Oomycota</taxon>
        <taxon>Saprolegniomycetes</taxon>
        <taxon>Saprolegniales</taxon>
        <taxon>Achlyaceae</taxon>
        <taxon>Thraustotheca</taxon>
    </lineage>
</organism>
<dbReference type="PANTHER" id="PTHR20772:SF2">
    <property type="entry name" value="PROTEIN FMP42"/>
    <property type="match status" value="1"/>
</dbReference>
<feature type="transmembrane region" description="Helical" evidence="8">
    <location>
        <begin position="54"/>
        <end position="74"/>
    </location>
</feature>
<proteinExistence type="inferred from homology"/>
<keyword evidence="6 8" id="KW-1133">Transmembrane helix</keyword>
<feature type="chain" id="PRO_5013139539" description="Major Facilitator Superfamily (MFS)" evidence="9">
    <location>
        <begin position="18"/>
        <end position="339"/>
    </location>
</feature>
<dbReference type="InterPro" id="IPR036259">
    <property type="entry name" value="MFS_trans_sf"/>
</dbReference>
<gene>
    <name evidence="10" type="ORF">THRCLA_06087</name>
</gene>
<name>A0A1V9ZQK5_9STRA</name>
<dbReference type="EMBL" id="JNBS01001729">
    <property type="protein sequence ID" value="OQS00259.1"/>
    <property type="molecule type" value="Genomic_DNA"/>
</dbReference>